<dbReference type="Proteomes" id="UP000233551">
    <property type="component" value="Unassembled WGS sequence"/>
</dbReference>
<sequence length="150" mass="16141">MTPSASLPHEHHSILIGQPLDTITLLSFFSSLGAAINIRTCCSGLEPLLPALLLLVFSILGSQLAATDTSHHHHRFLQLLGGWLPSGSLDPTNQTAPTHFHKPTPAQSLSFSSAPLLHTLSLTRNLPRSSAQLLLSTLSYSPTHPTFIIK</sequence>
<organism evidence="2 3">
    <name type="scientific">Punica granatum</name>
    <name type="common">Pomegranate</name>
    <dbReference type="NCBI Taxonomy" id="22663"/>
    <lineage>
        <taxon>Eukaryota</taxon>
        <taxon>Viridiplantae</taxon>
        <taxon>Streptophyta</taxon>
        <taxon>Embryophyta</taxon>
        <taxon>Tracheophyta</taxon>
        <taxon>Spermatophyta</taxon>
        <taxon>Magnoliopsida</taxon>
        <taxon>eudicotyledons</taxon>
        <taxon>Gunneridae</taxon>
        <taxon>Pentapetalae</taxon>
        <taxon>rosids</taxon>
        <taxon>malvids</taxon>
        <taxon>Myrtales</taxon>
        <taxon>Lythraceae</taxon>
        <taxon>Punica</taxon>
    </lineage>
</organism>
<keyword evidence="1" id="KW-1133">Transmembrane helix</keyword>
<keyword evidence="1" id="KW-0812">Transmembrane</keyword>
<gene>
    <name evidence="2" type="ORF">CRG98_031591</name>
</gene>
<comment type="caution">
    <text evidence="2">The sequence shown here is derived from an EMBL/GenBank/DDBJ whole genome shotgun (WGS) entry which is preliminary data.</text>
</comment>
<evidence type="ECO:0000313" key="2">
    <source>
        <dbReference type="EMBL" id="PKI47998.1"/>
    </source>
</evidence>
<name>A0A2I0IVH5_PUNGR</name>
<feature type="transmembrane region" description="Helical" evidence="1">
    <location>
        <begin position="48"/>
        <end position="66"/>
    </location>
</feature>
<evidence type="ECO:0000256" key="1">
    <source>
        <dbReference type="SAM" id="Phobius"/>
    </source>
</evidence>
<dbReference type="AlphaFoldDB" id="A0A2I0IVH5"/>
<dbReference type="EMBL" id="PGOL01002441">
    <property type="protein sequence ID" value="PKI47998.1"/>
    <property type="molecule type" value="Genomic_DNA"/>
</dbReference>
<keyword evidence="3" id="KW-1185">Reference proteome</keyword>
<accession>A0A2I0IVH5</accession>
<evidence type="ECO:0000313" key="3">
    <source>
        <dbReference type="Proteomes" id="UP000233551"/>
    </source>
</evidence>
<reference evidence="2 3" key="1">
    <citation type="submission" date="2017-11" db="EMBL/GenBank/DDBJ databases">
        <title>De-novo sequencing of pomegranate (Punica granatum L.) genome.</title>
        <authorList>
            <person name="Akparov Z."/>
            <person name="Amiraslanov A."/>
            <person name="Hajiyeva S."/>
            <person name="Abbasov M."/>
            <person name="Kaur K."/>
            <person name="Hamwieh A."/>
            <person name="Solovyev V."/>
            <person name="Salamov A."/>
            <person name="Braich B."/>
            <person name="Kosarev P."/>
            <person name="Mahmoud A."/>
            <person name="Hajiyev E."/>
            <person name="Babayeva S."/>
            <person name="Izzatullayeva V."/>
            <person name="Mammadov A."/>
            <person name="Mammadov A."/>
            <person name="Sharifova S."/>
            <person name="Ojaghi J."/>
            <person name="Eynullazada K."/>
            <person name="Bayramov B."/>
            <person name="Abdulazimova A."/>
            <person name="Shahmuradov I."/>
        </authorList>
    </citation>
    <scope>NUCLEOTIDE SEQUENCE [LARGE SCALE GENOMIC DNA]</scope>
    <source>
        <strain evidence="3">cv. AG2017</strain>
        <tissue evidence="2">Leaf</tissue>
    </source>
</reference>
<proteinExistence type="predicted"/>
<feature type="transmembrane region" description="Helical" evidence="1">
    <location>
        <begin position="12"/>
        <end position="36"/>
    </location>
</feature>
<protein>
    <submittedName>
        <fullName evidence="2">Uncharacterized protein</fullName>
    </submittedName>
</protein>
<keyword evidence="1" id="KW-0472">Membrane</keyword>